<dbReference type="InterPro" id="IPR020798">
    <property type="entry name" value="Ribosomal_uL16_CS"/>
</dbReference>
<dbReference type="PANTHER" id="PTHR12220:SF13">
    <property type="entry name" value="LARGE RIBOSOMAL SUBUNIT PROTEIN UL16M"/>
    <property type="match status" value="1"/>
</dbReference>
<dbReference type="AlphaFoldDB" id="A0A2H0RCY9"/>
<dbReference type="PRINTS" id="PR00060">
    <property type="entry name" value="RIBOSOMALL16"/>
</dbReference>
<dbReference type="Gene3D" id="3.90.1170.10">
    <property type="entry name" value="Ribosomal protein L10e/L16"/>
    <property type="match status" value="1"/>
</dbReference>
<comment type="caution">
    <text evidence="9">The sequence shown here is derived from an EMBL/GenBank/DDBJ whole genome shotgun (WGS) entry which is preliminary data.</text>
</comment>
<sequence length="136" mass="15435">MLMPKKQKYRKMMRGKMKGLSTSGFNIDFGEYALKSLGRGYLNSNQIESARKTITNTTKRSGKVWIRIFPDKPITKKALGVRMGSGKGAVDHFSAVIKPGRILFEISGVTEDMARECFRKAGHKMPFRTKFVKKEQ</sequence>
<dbReference type="InterPro" id="IPR000114">
    <property type="entry name" value="Ribosomal_uL16_bact-type"/>
</dbReference>
<dbReference type="GO" id="GO:0006412">
    <property type="term" value="P:translation"/>
    <property type="evidence" value="ECO:0007669"/>
    <property type="project" value="UniProtKB-UniRule"/>
</dbReference>
<comment type="function">
    <text evidence="6 8">Binds 23S rRNA and is also seen to make contacts with the A and possibly P site tRNAs.</text>
</comment>
<dbReference type="SUPFAM" id="SSF54686">
    <property type="entry name" value="Ribosomal protein L16p/L10e"/>
    <property type="match status" value="1"/>
</dbReference>
<evidence type="ECO:0000256" key="1">
    <source>
        <dbReference type="ARBA" id="ARBA00008931"/>
    </source>
</evidence>
<evidence type="ECO:0000256" key="3">
    <source>
        <dbReference type="ARBA" id="ARBA00022980"/>
    </source>
</evidence>
<dbReference type="GO" id="GO:0022625">
    <property type="term" value="C:cytosolic large ribosomal subunit"/>
    <property type="evidence" value="ECO:0007669"/>
    <property type="project" value="TreeGrafter"/>
</dbReference>
<keyword evidence="6 8" id="KW-0694">RNA-binding</keyword>
<dbReference type="GO" id="GO:0000049">
    <property type="term" value="F:tRNA binding"/>
    <property type="evidence" value="ECO:0007669"/>
    <property type="project" value="UniProtKB-KW"/>
</dbReference>
<keyword evidence="4 6" id="KW-0687">Ribonucleoprotein</keyword>
<protein>
    <recommendedName>
        <fullName evidence="5 6">Large ribosomal subunit protein uL16</fullName>
    </recommendedName>
</protein>
<dbReference type="PROSITE" id="PS00701">
    <property type="entry name" value="RIBOSOMAL_L16_2"/>
    <property type="match status" value="1"/>
</dbReference>
<dbReference type="FunFam" id="3.90.1170.10:FF:000001">
    <property type="entry name" value="50S ribosomal protein L16"/>
    <property type="match status" value="1"/>
</dbReference>
<name>A0A2H0RCY9_UNCKA</name>
<evidence type="ECO:0000256" key="5">
    <source>
        <dbReference type="ARBA" id="ARBA00035198"/>
    </source>
</evidence>
<dbReference type="HAMAP" id="MF_01342">
    <property type="entry name" value="Ribosomal_uL16"/>
    <property type="match status" value="1"/>
</dbReference>
<reference evidence="9 10" key="1">
    <citation type="submission" date="2017-09" db="EMBL/GenBank/DDBJ databases">
        <title>Depth-based differentiation of microbial function through sediment-hosted aquifers and enrichment of novel symbionts in the deep terrestrial subsurface.</title>
        <authorList>
            <person name="Probst A.J."/>
            <person name="Ladd B."/>
            <person name="Jarett J.K."/>
            <person name="Geller-Mcgrath D.E."/>
            <person name="Sieber C.M."/>
            <person name="Emerson J.B."/>
            <person name="Anantharaman K."/>
            <person name="Thomas B.C."/>
            <person name="Malmstrom R."/>
            <person name="Stieglmeier M."/>
            <person name="Klingl A."/>
            <person name="Woyke T."/>
            <person name="Ryan C.M."/>
            <person name="Banfield J.F."/>
        </authorList>
    </citation>
    <scope>NUCLEOTIDE SEQUENCE [LARGE SCALE GENOMIC DNA]</scope>
    <source>
        <strain evidence="9">CG10_big_fil_rev_8_21_14_0_10_32_10</strain>
    </source>
</reference>
<dbReference type="InterPro" id="IPR036920">
    <property type="entry name" value="Ribosomal_uL16_sf"/>
</dbReference>
<comment type="similarity">
    <text evidence="1 6 7">Belongs to the universal ribosomal protein uL16 family.</text>
</comment>
<dbReference type="PANTHER" id="PTHR12220">
    <property type="entry name" value="50S/60S RIBOSOMAL PROTEIN L16"/>
    <property type="match status" value="1"/>
</dbReference>
<evidence type="ECO:0000313" key="10">
    <source>
        <dbReference type="Proteomes" id="UP000230214"/>
    </source>
</evidence>
<dbReference type="Proteomes" id="UP000230214">
    <property type="component" value="Unassembled WGS sequence"/>
</dbReference>
<keyword evidence="2 6" id="KW-0820">tRNA-binding</keyword>
<comment type="subunit">
    <text evidence="6 8">Part of the 50S ribosomal subunit.</text>
</comment>
<evidence type="ECO:0000256" key="7">
    <source>
        <dbReference type="RuleBase" id="RU004413"/>
    </source>
</evidence>
<accession>A0A2H0RCY9</accession>
<gene>
    <name evidence="6" type="primary">rplP</name>
    <name evidence="9" type="ORF">COV24_01350</name>
</gene>
<dbReference type="InterPro" id="IPR016180">
    <property type="entry name" value="Ribosomal_uL16_dom"/>
</dbReference>
<proteinExistence type="inferred from homology"/>
<dbReference type="InterPro" id="IPR047873">
    <property type="entry name" value="Ribosomal_uL16"/>
</dbReference>
<dbReference type="Pfam" id="PF00252">
    <property type="entry name" value="Ribosomal_L16"/>
    <property type="match status" value="1"/>
</dbReference>
<dbReference type="CDD" id="cd01433">
    <property type="entry name" value="Ribosomal_L16_L10e"/>
    <property type="match status" value="1"/>
</dbReference>
<organism evidence="9 10">
    <name type="scientific">candidate division WWE3 bacterium CG10_big_fil_rev_8_21_14_0_10_32_10</name>
    <dbReference type="NCBI Taxonomy" id="1975090"/>
    <lineage>
        <taxon>Bacteria</taxon>
        <taxon>Katanobacteria</taxon>
    </lineage>
</organism>
<dbReference type="GO" id="GO:0019843">
    <property type="term" value="F:rRNA binding"/>
    <property type="evidence" value="ECO:0007669"/>
    <property type="project" value="UniProtKB-UniRule"/>
</dbReference>
<dbReference type="NCBIfam" id="TIGR01164">
    <property type="entry name" value="rplP_bact"/>
    <property type="match status" value="1"/>
</dbReference>
<evidence type="ECO:0000256" key="4">
    <source>
        <dbReference type="ARBA" id="ARBA00023274"/>
    </source>
</evidence>
<keyword evidence="3 6" id="KW-0689">Ribosomal protein</keyword>
<dbReference type="EMBL" id="PCXU01000013">
    <property type="protein sequence ID" value="PIR43685.1"/>
    <property type="molecule type" value="Genomic_DNA"/>
</dbReference>
<dbReference type="GO" id="GO:0003735">
    <property type="term" value="F:structural constituent of ribosome"/>
    <property type="evidence" value="ECO:0007669"/>
    <property type="project" value="InterPro"/>
</dbReference>
<dbReference type="PROSITE" id="PS00586">
    <property type="entry name" value="RIBOSOMAL_L16_1"/>
    <property type="match status" value="1"/>
</dbReference>
<keyword evidence="6 8" id="KW-0699">rRNA-binding</keyword>
<evidence type="ECO:0000256" key="8">
    <source>
        <dbReference type="RuleBase" id="RU004414"/>
    </source>
</evidence>
<evidence type="ECO:0000313" key="9">
    <source>
        <dbReference type="EMBL" id="PIR43685.1"/>
    </source>
</evidence>
<evidence type="ECO:0000256" key="6">
    <source>
        <dbReference type="HAMAP-Rule" id="MF_01342"/>
    </source>
</evidence>
<evidence type="ECO:0000256" key="2">
    <source>
        <dbReference type="ARBA" id="ARBA00022555"/>
    </source>
</evidence>